<dbReference type="RefSeq" id="WP_149567014.1">
    <property type="nucleotide sequence ID" value="NZ_CP035807.1"/>
</dbReference>
<name>A0A5C1QAD2_9SPIO</name>
<dbReference type="KEGG" id="sper:EW093_03250"/>
<evidence type="ECO:0000313" key="2">
    <source>
        <dbReference type="Proteomes" id="UP000323824"/>
    </source>
</evidence>
<dbReference type="EMBL" id="CP035807">
    <property type="protein sequence ID" value="QEN03756.1"/>
    <property type="molecule type" value="Genomic_DNA"/>
</dbReference>
<gene>
    <name evidence="1" type="ORF">EW093_03250</name>
</gene>
<organism evidence="1 2">
    <name type="scientific">Thiospirochaeta perfilievii</name>
    <dbReference type="NCBI Taxonomy" id="252967"/>
    <lineage>
        <taxon>Bacteria</taxon>
        <taxon>Pseudomonadati</taxon>
        <taxon>Spirochaetota</taxon>
        <taxon>Spirochaetia</taxon>
        <taxon>Spirochaetales</taxon>
        <taxon>Spirochaetaceae</taxon>
        <taxon>Thiospirochaeta</taxon>
    </lineage>
</organism>
<accession>A0A5C1QAD2</accession>
<proteinExistence type="predicted"/>
<dbReference type="Proteomes" id="UP000323824">
    <property type="component" value="Chromosome"/>
</dbReference>
<evidence type="ECO:0008006" key="3">
    <source>
        <dbReference type="Google" id="ProtNLM"/>
    </source>
</evidence>
<dbReference type="OrthoDB" id="358864at2"/>
<sequence>MSDKKNIITATLIFVLFFLLFPLKLVPNLNYNSADSMKLSLVQTPLSGEKIPYIYKNHAGYFTKDLEESWGVKIKDGITLLDSSFINSSRDKKIIQIRNFDGDIKFSIEDDGYPFSISDRLYVISRDRKSLYEIEEGRVKWSRSFNYIITSIDGNFDTTVIGFAKGFFTVLDSDGEITFDYEPGGSRVSIIYSVVISKDSKYIGIVSGLDPQRFILYERRGVEYKPYYTTTLKDEIRKSVKLFITSNNRSVFLQNSSGFFIINIEEKSDTFFESNYNLKNVEYLKELDIYLVHSGAVNYNNIKLLTPDNRVLLENNFIGEGVSVRSMNKSIYTVIDDSVIKLDIRE</sequence>
<reference evidence="1 2" key="1">
    <citation type="submission" date="2019-02" db="EMBL/GenBank/DDBJ databases">
        <authorList>
            <person name="Fomenkov A."/>
            <person name="Dubinina G."/>
            <person name="Grabovich M."/>
            <person name="Vincze T."/>
            <person name="Roberts R.J."/>
        </authorList>
    </citation>
    <scope>NUCLEOTIDE SEQUENCE [LARGE SCALE GENOMIC DNA]</scope>
    <source>
        <strain evidence="1 2">P</strain>
    </source>
</reference>
<evidence type="ECO:0000313" key="1">
    <source>
        <dbReference type="EMBL" id="QEN03756.1"/>
    </source>
</evidence>
<dbReference type="AlphaFoldDB" id="A0A5C1QAD2"/>
<keyword evidence="2" id="KW-1185">Reference proteome</keyword>
<reference evidence="1 2" key="2">
    <citation type="submission" date="2019-09" db="EMBL/GenBank/DDBJ databases">
        <title>Complete Genome Sequence and Methylome Analysis of free living Spirochaetas.</title>
        <authorList>
            <person name="Leshcheva N."/>
            <person name="Mikheeva N."/>
        </authorList>
    </citation>
    <scope>NUCLEOTIDE SEQUENCE [LARGE SCALE GENOMIC DNA]</scope>
    <source>
        <strain evidence="1 2">P</strain>
    </source>
</reference>
<protein>
    <recommendedName>
        <fullName evidence="3">WD40 repeat domain-containing protein</fullName>
    </recommendedName>
</protein>